<reference evidence="2 3" key="1">
    <citation type="submission" date="2016-07" db="EMBL/GenBank/DDBJ databases">
        <title>Multiple horizontal gene transfer events from other fungi enriched the ability of initially mycotrophic Trichoderma (Ascomycota) to feed on dead plant biomass.</title>
        <authorList>
            <consortium name="DOE Joint Genome Institute"/>
            <person name="Aerts A."/>
            <person name="Atanasova L."/>
            <person name="Chenthamara K."/>
            <person name="Zhang J."/>
            <person name="Grujic M."/>
            <person name="Henrissat B."/>
            <person name="Kuo A."/>
            <person name="Salamov A."/>
            <person name="Lipzen A."/>
            <person name="Labutti K."/>
            <person name="Barry K."/>
            <person name="Miao Y."/>
            <person name="Rahimi M.J."/>
            <person name="Shen Q."/>
            <person name="Grigoriev I.V."/>
            <person name="Kubicek C.P."/>
            <person name="Druzhinina I.S."/>
        </authorList>
    </citation>
    <scope>NUCLEOTIDE SEQUENCE [LARGE SCALE GENOMIC DNA]</scope>
    <source>
        <strain evidence="2 3">ATCC 18648</strain>
    </source>
</reference>
<dbReference type="AlphaFoldDB" id="A0A2T4CG30"/>
<feature type="compositionally biased region" description="Polar residues" evidence="1">
    <location>
        <begin position="1"/>
        <end position="16"/>
    </location>
</feature>
<name>A0A2T4CG30_TRILO</name>
<protein>
    <submittedName>
        <fullName evidence="2">Uncharacterized protein</fullName>
    </submittedName>
</protein>
<dbReference type="Proteomes" id="UP000240760">
    <property type="component" value="Unassembled WGS sequence"/>
</dbReference>
<dbReference type="EMBL" id="KZ679127">
    <property type="protein sequence ID" value="PTB80482.1"/>
    <property type="molecule type" value="Genomic_DNA"/>
</dbReference>
<sequence>MSNFSTRSPVLISHVSSPRDQEGLSTKSHDPSLSAPLPSKTDPPTASQPKDGTPQKPSKKEAQPMQGCAPNNFLTTAQTSLPCAKPKTEDASQPAAYLRNSTTTLNCGYPHSTIKR</sequence>
<evidence type="ECO:0000313" key="2">
    <source>
        <dbReference type="EMBL" id="PTB80482.1"/>
    </source>
</evidence>
<proteinExistence type="predicted"/>
<organism evidence="2 3">
    <name type="scientific">Trichoderma longibrachiatum ATCC 18648</name>
    <dbReference type="NCBI Taxonomy" id="983965"/>
    <lineage>
        <taxon>Eukaryota</taxon>
        <taxon>Fungi</taxon>
        <taxon>Dikarya</taxon>
        <taxon>Ascomycota</taxon>
        <taxon>Pezizomycotina</taxon>
        <taxon>Sordariomycetes</taxon>
        <taxon>Hypocreomycetidae</taxon>
        <taxon>Hypocreales</taxon>
        <taxon>Hypocreaceae</taxon>
        <taxon>Trichoderma</taxon>
    </lineage>
</organism>
<feature type="compositionally biased region" description="Basic and acidic residues" evidence="1">
    <location>
        <begin position="17"/>
        <end position="30"/>
    </location>
</feature>
<keyword evidence="3" id="KW-1185">Reference proteome</keyword>
<evidence type="ECO:0000256" key="1">
    <source>
        <dbReference type="SAM" id="MobiDB-lite"/>
    </source>
</evidence>
<gene>
    <name evidence="2" type="ORF">M440DRAFT_195982</name>
</gene>
<evidence type="ECO:0000313" key="3">
    <source>
        <dbReference type="Proteomes" id="UP000240760"/>
    </source>
</evidence>
<feature type="region of interest" description="Disordered" evidence="1">
    <location>
        <begin position="1"/>
        <end position="73"/>
    </location>
</feature>
<accession>A0A2T4CG30</accession>